<evidence type="ECO:0000259" key="1">
    <source>
        <dbReference type="PROSITE" id="PS51186"/>
    </source>
</evidence>
<comment type="caution">
    <text evidence="2">The sequence shown here is derived from an EMBL/GenBank/DDBJ whole genome shotgun (WGS) entry which is preliminary data.</text>
</comment>
<evidence type="ECO:0000313" key="2">
    <source>
        <dbReference type="EMBL" id="MDZ5759937.1"/>
    </source>
</evidence>
<dbReference type="Proteomes" id="UP001290462">
    <property type="component" value="Unassembled WGS sequence"/>
</dbReference>
<sequence length="175" mass="20303">MQKEFRKMVYNDLPAIKKYKEEFIKSEENMDGTGGLSAAVNIEEWFCRSVENENENSISDKLVPAIQYIYIDHSTNKIIGMLQLRLKLNQYLTSIGGHIGYSINPTERKKGYGKQMLKQVLIEAKKQGLEKVLLTCDSDNQGSRKIIESNRGILEETIFNEERAKTINRYWIYLE</sequence>
<dbReference type="Pfam" id="PF00583">
    <property type="entry name" value="Acetyltransf_1"/>
    <property type="match status" value="1"/>
</dbReference>
<dbReference type="PROSITE" id="PS51186">
    <property type="entry name" value="GNAT"/>
    <property type="match status" value="1"/>
</dbReference>
<dbReference type="RefSeq" id="WP_322809506.1">
    <property type="nucleotide sequence ID" value="NZ_CBCPIB010000005.1"/>
</dbReference>
<dbReference type="AlphaFoldDB" id="A0AAW9JTS2"/>
<accession>A0AAW9JTS2</accession>
<reference evidence="2" key="1">
    <citation type="submission" date="2023-08" db="EMBL/GenBank/DDBJ databases">
        <title>Genomic characterization of piscicolin 126 produced by Carnobacterium maltaromaticum CM22 strain isolated from salmon (Salmo salar).</title>
        <authorList>
            <person name="Gonzalez-Gragera E."/>
            <person name="Garcia-Lopez J.D."/>
            <person name="Teso-Perez C."/>
            <person name="Gimenez-Hernandez I."/>
            <person name="Peralta-Sanchez J.M."/>
            <person name="Valdivia E."/>
            <person name="Montalban-Lopez M."/>
            <person name="Martin-Platero A.M."/>
            <person name="Banos A."/>
            <person name="Martinez-Bueno M."/>
        </authorList>
    </citation>
    <scope>NUCLEOTIDE SEQUENCE</scope>
    <source>
        <strain evidence="2">CM22</strain>
    </source>
</reference>
<dbReference type="InterPro" id="IPR000182">
    <property type="entry name" value="GNAT_dom"/>
</dbReference>
<dbReference type="SUPFAM" id="SSF55729">
    <property type="entry name" value="Acyl-CoA N-acyltransferases (Nat)"/>
    <property type="match status" value="1"/>
</dbReference>
<feature type="domain" description="N-acetyltransferase" evidence="1">
    <location>
        <begin position="3"/>
        <end position="175"/>
    </location>
</feature>
<evidence type="ECO:0000313" key="3">
    <source>
        <dbReference type="Proteomes" id="UP001290462"/>
    </source>
</evidence>
<dbReference type="PANTHER" id="PTHR39173:SF1">
    <property type="entry name" value="ACETYLTRANSFERASE"/>
    <property type="match status" value="1"/>
</dbReference>
<dbReference type="PANTHER" id="PTHR39173">
    <property type="entry name" value="ACETYLTRANSFERASE"/>
    <property type="match status" value="1"/>
</dbReference>
<dbReference type="InterPro" id="IPR016181">
    <property type="entry name" value="Acyl_CoA_acyltransferase"/>
</dbReference>
<keyword evidence="2" id="KW-0012">Acyltransferase</keyword>
<organism evidence="2 3">
    <name type="scientific">Carnobacterium maltaromaticum</name>
    <name type="common">Carnobacterium piscicola</name>
    <dbReference type="NCBI Taxonomy" id="2751"/>
    <lineage>
        <taxon>Bacteria</taxon>
        <taxon>Bacillati</taxon>
        <taxon>Bacillota</taxon>
        <taxon>Bacilli</taxon>
        <taxon>Lactobacillales</taxon>
        <taxon>Carnobacteriaceae</taxon>
        <taxon>Carnobacterium</taxon>
    </lineage>
</organism>
<dbReference type="CDD" id="cd04301">
    <property type="entry name" value="NAT_SF"/>
    <property type="match status" value="1"/>
</dbReference>
<dbReference type="Gene3D" id="3.40.630.30">
    <property type="match status" value="1"/>
</dbReference>
<proteinExistence type="predicted"/>
<dbReference type="EC" id="2.3.1.-" evidence="2"/>
<keyword evidence="2" id="KW-0808">Transferase</keyword>
<protein>
    <submittedName>
        <fullName evidence="2">GNAT family N-acetyltransferase</fullName>
        <ecNumber evidence="2">2.3.1.-</ecNumber>
    </submittedName>
</protein>
<name>A0AAW9JTS2_CARML</name>
<dbReference type="GO" id="GO:0016747">
    <property type="term" value="F:acyltransferase activity, transferring groups other than amino-acyl groups"/>
    <property type="evidence" value="ECO:0007669"/>
    <property type="project" value="InterPro"/>
</dbReference>
<gene>
    <name evidence="2" type="ORF">RAK27_14840</name>
</gene>
<dbReference type="EMBL" id="JAVBVO010000004">
    <property type="protein sequence ID" value="MDZ5759937.1"/>
    <property type="molecule type" value="Genomic_DNA"/>
</dbReference>